<comment type="caution">
    <text evidence="1">The sequence shown here is derived from an EMBL/GenBank/DDBJ whole genome shotgun (WGS) entry which is preliminary data.</text>
</comment>
<dbReference type="EMBL" id="JBHUFL010000002">
    <property type="protein sequence ID" value="MFD1834852.1"/>
    <property type="molecule type" value="Genomic_DNA"/>
</dbReference>
<keyword evidence="2" id="KW-1185">Reference proteome</keyword>
<dbReference type="InterPro" id="IPR006311">
    <property type="entry name" value="TAT_signal"/>
</dbReference>
<organism evidence="1 2">
    <name type="scientific">Brachybacterium rhamnosum</name>
    <dbReference type="NCBI Taxonomy" id="173361"/>
    <lineage>
        <taxon>Bacteria</taxon>
        <taxon>Bacillati</taxon>
        <taxon>Actinomycetota</taxon>
        <taxon>Actinomycetes</taxon>
        <taxon>Micrococcales</taxon>
        <taxon>Dermabacteraceae</taxon>
        <taxon>Brachybacterium</taxon>
    </lineage>
</organism>
<dbReference type="RefSeq" id="WP_343904084.1">
    <property type="nucleotide sequence ID" value="NZ_BAAAIS010000002.1"/>
</dbReference>
<proteinExistence type="predicted"/>
<gene>
    <name evidence="1" type="ORF">ACFSDA_07145</name>
</gene>
<name>A0ABW4PVL2_9MICO</name>
<protein>
    <recommendedName>
        <fullName evidence="3">Cell wall-binding repeat 2 family protein</fullName>
    </recommendedName>
</protein>
<dbReference type="PROSITE" id="PS51257">
    <property type="entry name" value="PROKAR_LIPOPROTEIN"/>
    <property type="match status" value="1"/>
</dbReference>
<evidence type="ECO:0000313" key="1">
    <source>
        <dbReference type="EMBL" id="MFD1834852.1"/>
    </source>
</evidence>
<accession>A0ABW4PVL2</accession>
<evidence type="ECO:0008006" key="3">
    <source>
        <dbReference type="Google" id="ProtNLM"/>
    </source>
</evidence>
<evidence type="ECO:0000313" key="2">
    <source>
        <dbReference type="Proteomes" id="UP001597280"/>
    </source>
</evidence>
<dbReference type="PROSITE" id="PS51318">
    <property type="entry name" value="TAT"/>
    <property type="match status" value="1"/>
</dbReference>
<reference evidence="2" key="1">
    <citation type="journal article" date="2019" name="Int. J. Syst. Evol. Microbiol.">
        <title>The Global Catalogue of Microorganisms (GCM) 10K type strain sequencing project: providing services to taxonomists for standard genome sequencing and annotation.</title>
        <authorList>
            <consortium name="The Broad Institute Genomics Platform"/>
            <consortium name="The Broad Institute Genome Sequencing Center for Infectious Disease"/>
            <person name="Wu L."/>
            <person name="Ma J."/>
        </authorList>
    </citation>
    <scope>NUCLEOTIDE SEQUENCE [LARGE SCALE GENOMIC DNA]</scope>
    <source>
        <strain evidence="2">JCM 11650</strain>
    </source>
</reference>
<sequence>MPRPSRRSLLRGAAVAAGAGMTTAGLGACSLLRGDGTVRTVGDAPASTVLPAEDASAGTLALSSALLEAAAVVVLADEDSAPALAALTGPAGIPLLIGTGEAVAAELARLGAGTIGAPAGLNTGTLAEGRTLHEIDLAAEDPLEDLPTPRLEQPLEGLTVLVDPEQSPALAAAAGALARAAGARTLRTPGGDPGRSAQSVAAVKEAAGEDPSTGLLALGPGFGAADAWEARLHRVLTVPELPGGGQTVFPGRRMVAAYGTPGVPSLGILGEQDVQATITRVQELTAQYQALTDEVVVPAFEIIATLASSQPGADGDYSRELGIDGLREWVDAAGEAGVYVVLDLQPGTESFPSQAQLVEELLTAPHVGLALDAEWRLEPGQKHLEQIGSVSAAEVNETAQWLAELTARHDLPQKAFVLHQFTRSMITDRQDLDTSHPELAMIVHADGAGTPDDKLTTWRALQKDLPAGIVMAWKNFYDEDAPMFTPEQTYDVEPRPWFVSYQ</sequence>
<dbReference type="Proteomes" id="UP001597280">
    <property type="component" value="Unassembled WGS sequence"/>
</dbReference>